<dbReference type="SUPFAM" id="SSF47336">
    <property type="entry name" value="ACP-like"/>
    <property type="match status" value="2"/>
</dbReference>
<comment type="cofactor">
    <cofactor evidence="1">
        <name>pantetheine 4'-phosphate</name>
        <dbReference type="ChEBI" id="CHEBI:47942"/>
    </cofactor>
</comment>
<dbReference type="CDD" id="cd05930">
    <property type="entry name" value="A_NRPS"/>
    <property type="match status" value="1"/>
</dbReference>
<dbReference type="PANTHER" id="PTHR45527:SF1">
    <property type="entry name" value="FATTY ACID SYNTHASE"/>
    <property type="match status" value="1"/>
</dbReference>
<feature type="region of interest" description="Disordered" evidence="4">
    <location>
        <begin position="1752"/>
        <end position="1780"/>
    </location>
</feature>
<dbReference type="InterPro" id="IPR036736">
    <property type="entry name" value="ACP-like_sf"/>
</dbReference>
<dbReference type="PANTHER" id="PTHR45527">
    <property type="entry name" value="NONRIBOSOMAL PEPTIDE SYNTHETASE"/>
    <property type="match status" value="1"/>
</dbReference>
<dbReference type="InterPro" id="IPR006162">
    <property type="entry name" value="Ppantetheine_attach_site"/>
</dbReference>
<evidence type="ECO:0000313" key="7">
    <source>
        <dbReference type="Proteomes" id="UP001597542"/>
    </source>
</evidence>
<gene>
    <name evidence="6" type="ORF">ACFSUT_16345</name>
</gene>
<reference evidence="7" key="1">
    <citation type="journal article" date="2019" name="Int. J. Syst. Evol. Microbiol.">
        <title>The Global Catalogue of Microorganisms (GCM) 10K type strain sequencing project: providing services to taxonomists for standard genome sequencing and annotation.</title>
        <authorList>
            <consortium name="The Broad Institute Genomics Platform"/>
            <consortium name="The Broad Institute Genome Sequencing Center for Infectious Disease"/>
            <person name="Wu L."/>
            <person name="Ma J."/>
        </authorList>
    </citation>
    <scope>NUCLEOTIDE SEQUENCE [LARGE SCALE GENOMIC DNA]</scope>
    <source>
        <strain evidence="7">CGMCC 4.7638</strain>
    </source>
</reference>
<evidence type="ECO:0000259" key="5">
    <source>
        <dbReference type="PROSITE" id="PS50075"/>
    </source>
</evidence>
<dbReference type="InterPro" id="IPR009081">
    <property type="entry name" value="PP-bd_ACP"/>
</dbReference>
<accession>A0ABW5HXZ0</accession>
<dbReference type="RefSeq" id="WP_344272639.1">
    <property type="nucleotide sequence ID" value="NZ_BAAAHV010000011.1"/>
</dbReference>
<proteinExistence type="predicted"/>
<dbReference type="SUPFAM" id="SSF56801">
    <property type="entry name" value="Acetyl-CoA synthetase-like"/>
    <property type="match status" value="2"/>
</dbReference>
<dbReference type="InterPro" id="IPR023213">
    <property type="entry name" value="CAT-like_dom_sf"/>
</dbReference>
<dbReference type="InterPro" id="IPR000873">
    <property type="entry name" value="AMP-dep_synth/lig_dom"/>
</dbReference>
<dbReference type="InterPro" id="IPR042099">
    <property type="entry name" value="ANL_N_sf"/>
</dbReference>
<keyword evidence="7" id="KW-1185">Reference proteome</keyword>
<evidence type="ECO:0000256" key="3">
    <source>
        <dbReference type="ARBA" id="ARBA00022553"/>
    </source>
</evidence>
<dbReference type="Gene3D" id="3.30.559.10">
    <property type="entry name" value="Chloramphenicol acetyltransferase-like domain"/>
    <property type="match status" value="2"/>
</dbReference>
<name>A0ABW5HXZ0_9PSEU</name>
<dbReference type="InterPro" id="IPR045851">
    <property type="entry name" value="AMP-bd_C_sf"/>
</dbReference>
<dbReference type="Pfam" id="PF00501">
    <property type="entry name" value="AMP-binding"/>
    <property type="match status" value="3"/>
</dbReference>
<dbReference type="SUPFAM" id="SSF52777">
    <property type="entry name" value="CoA-dependent acyltransferases"/>
    <property type="match status" value="4"/>
</dbReference>
<dbReference type="Gene3D" id="3.30.300.30">
    <property type="match status" value="2"/>
</dbReference>
<keyword evidence="3" id="KW-0597">Phosphoprotein</keyword>
<evidence type="ECO:0000256" key="2">
    <source>
        <dbReference type="ARBA" id="ARBA00022450"/>
    </source>
</evidence>
<dbReference type="Pfam" id="PF00550">
    <property type="entry name" value="PP-binding"/>
    <property type="match status" value="2"/>
</dbReference>
<feature type="domain" description="Carrier" evidence="5">
    <location>
        <begin position="2181"/>
        <end position="2256"/>
    </location>
</feature>
<sequence>MTTEQSRRDELLERYLAAAPAPARPAAAMRADRSSPLPLSPAQQRVWVLDRLRPGGTEYVVTAAWRLRGPLDVPRLRACWLTIVERHEILRTTYVERDGVPEQLVGEPGVDLTVQDVVAEDVEAVIRDAASVPFDLARDRPLRVRVLRQSADEHVLLLVVHHIAYDGWSTSVVARELAALYGGENLSELPVQYADFASWQRKHAAGERVTEQVEFWSRRLDGVVPLTLPTDRPRPPVHDPSGDILRFTVDAELGTAVAGLGRAHRATTFMVLLAAYQILLSRYSGQADIAVGTPIAGRTRAEAQELIGLFLNTLVLRSDVDGSLSFREFLDGVRQDTLAAYSNQDAPFERLADELAPERDLSRNPLFQAMLVLQNTADAGFATAGLRGEQIHSPWRSAKFDLTLELTEQPDGSLDGVLEYPVALFDRATVARIGGHFTELLRGIVANPGARLSDLPWLSAAESAELARWNETDVPFEAGTLLSLIAEGVASGGIAVVADGREVSYVELDELSNQAAHWLRARGVGSESVVGVRLERGLEMVVALVGILKAGAAYLPLDPDYPEDRLRFMVEDSGAEVVIEPGDLTALDKPRQPVNVLVRPENAAYVIYTSGSTGKPKGVVIEHRGIVNRLRWMQDEYGLTPEDRVLQKTPFGFDVSVWEFFWTLSAGATLVMARPGGHRDPAYLAEVMAEGITTAHFVPSMLRAFLSGPVPSLRRVLCSGEALPDELAERFHRLIGSELHNLYGPTEASVDVTATRCLPGETVTIGRAIANTRVFVVDAELREVPVGVPGELVIAGVQLARGYLNRPSLTAGSFVPDPFARQPGQRLYRTGDLARRLPDGRIEYRGRLDHQVKLHGNRIELGEVEATLLTHPDLRAAAASVRDDRLVGYFVPEPGRTPDPAELRAHLARTLPEPMLPSAWVTLEALPLTASGKIDRNALPAPEGGQTARYVAPRTPAEAAVARAFAAATGVDRVGVEDSFFALGGDSLRAIRAVGLLNAEGIEASVADLFRRQRVADFAAGLGGLAATFEAVSPFAQLDADQRHTLPDDVTDAYPLSLSQAGMVHEMLAGADRGLYLNHLGYPVHEEFRLDDLQQAANRLVARHEILRTSIDFAAVPPLQRVHETAVLEVTCDDLRALSADEQAARVRQYPAEDRARGFDLLRPSLLRLHVHWLADREWRLSFSYVHAILDGWSQNSLVAELISDYRAGAAGPAGPPPVRFADTVARERESLESTVDREFWAGRAGAAERFTVPTGWAGEDDGVYRTVRVPFDDLTARLRAVASSAGVPLKSLLLAAHLTALRTIGGHDRPFHTGVVTNSRLERAGGDQVRGMFLNTVPFVAPPDARDWPELARAVFAEETAMWPHRHFPLPAMQAAWGGQAPLVDVFFNHTDMHVLAEALVDLAEVADSTPNEFGLSVSTVPGAFVLEAFTHRVALAHLEFLARLYRHVLERIVAEPASRPRRCGLPAADRALLLRNPARTESAGRMLPELFATTAAAHPDAPAVLCGEVTLTYRELSVRVVRLARYLKEHGVRRGALVGVLLDRGPGLLVALLAVHRAGAAYVPIDPRYPAKRVGYVLADSGVEVVLSEEPLAGLLEGTGCSALLLDRDAAVVGVRSGVPLGRDAGVIEACSAGPLDRDAGAAEVRSGVPSGRGSAVIEACPAGPPDRDAGVGEVCSGPPSDRGSGAVEVRSGVPSGRGSGAIEACPAGLSDRASGAVESRAAVRRDPDVAAAEGRSALSFDRDAAAVEARPDAPAERDAAVNASGPVVQPGRDAAAAEGRWPVSLDQDAGAIEGGSAVPPGSNATAVEGGPADVPVPRLDGDELAYVIYTSGSTGQPKGVQIGHGALANFLLSMRDRPGLAPGSAVLALTTVSFDISALELYLPLLVGGQVILATAEECIDPQRQAALIERTSPSVVQATPSGLRLLVDSGWTPPAELTVFAGGEKLPGDLARRLTAGGARLWDLYGPTETTIWSTVAELGGDAVVGWEPVANTDIYLLGDDLEPVPLGVVGEVWIGGDGLARGYAGRPGLTAERFAPDPHGLEPGGRLYRTGDLARRRPDGSVEILGRADDQVKVRGHRVEPGEVEAVLRADPRIRDAAVQPTPTPDGGLELTAYVVAETELSIADVRKVVSGTLPDYLVPSDFVLLPELPRTPAGKLDRAALPAPEPVTRERPYVAPRGSVEELVAGVWAEVLGAERIGARDDFFDLGGHSVAATRISVRLRAALAADVPVRALFDHPTVEALATAVAGYPRLAAEPAARATIRPRAVVQPVSEDG</sequence>
<dbReference type="Gene3D" id="1.10.1200.10">
    <property type="entry name" value="ACP-like"/>
    <property type="match status" value="2"/>
</dbReference>
<dbReference type="Proteomes" id="UP001597542">
    <property type="component" value="Unassembled WGS sequence"/>
</dbReference>
<feature type="domain" description="Carrier" evidence="5">
    <location>
        <begin position="952"/>
        <end position="1026"/>
    </location>
</feature>
<dbReference type="PROSITE" id="PS00012">
    <property type="entry name" value="PHOSPHOPANTETHEINE"/>
    <property type="match status" value="2"/>
</dbReference>
<dbReference type="EMBL" id="JBHUKQ010000010">
    <property type="protein sequence ID" value="MFD2481857.1"/>
    <property type="molecule type" value="Genomic_DNA"/>
</dbReference>
<dbReference type="InterPro" id="IPR001242">
    <property type="entry name" value="Condensation_dom"/>
</dbReference>
<dbReference type="Pfam" id="PF13193">
    <property type="entry name" value="AMP-binding_C"/>
    <property type="match status" value="2"/>
</dbReference>
<organism evidence="6 7">
    <name type="scientific">Amycolatopsis albidoflavus</name>
    <dbReference type="NCBI Taxonomy" id="102226"/>
    <lineage>
        <taxon>Bacteria</taxon>
        <taxon>Bacillati</taxon>
        <taxon>Actinomycetota</taxon>
        <taxon>Actinomycetes</taxon>
        <taxon>Pseudonocardiales</taxon>
        <taxon>Pseudonocardiaceae</taxon>
        <taxon>Amycolatopsis</taxon>
    </lineage>
</organism>
<evidence type="ECO:0000256" key="1">
    <source>
        <dbReference type="ARBA" id="ARBA00001957"/>
    </source>
</evidence>
<dbReference type="PROSITE" id="PS00455">
    <property type="entry name" value="AMP_BINDING"/>
    <property type="match status" value="2"/>
</dbReference>
<feature type="region of interest" description="Disordered" evidence="4">
    <location>
        <begin position="1677"/>
        <end position="1702"/>
    </location>
</feature>
<feature type="compositionally biased region" description="Basic and acidic residues" evidence="4">
    <location>
        <begin position="1752"/>
        <end position="1762"/>
    </location>
</feature>
<dbReference type="Pfam" id="PF00668">
    <property type="entry name" value="Condensation"/>
    <property type="match status" value="2"/>
</dbReference>
<dbReference type="Gene3D" id="3.30.559.30">
    <property type="entry name" value="Nonribosomal peptide synthetase, condensation domain"/>
    <property type="match status" value="2"/>
</dbReference>
<dbReference type="InterPro" id="IPR025110">
    <property type="entry name" value="AMP-bd_C"/>
</dbReference>
<dbReference type="InterPro" id="IPR010071">
    <property type="entry name" value="AA_adenyl_dom"/>
</dbReference>
<dbReference type="CDD" id="cd19531">
    <property type="entry name" value="LCL_NRPS-like"/>
    <property type="match status" value="1"/>
</dbReference>
<evidence type="ECO:0000313" key="6">
    <source>
        <dbReference type="EMBL" id="MFD2481857.1"/>
    </source>
</evidence>
<dbReference type="InterPro" id="IPR020845">
    <property type="entry name" value="AMP-binding_CS"/>
</dbReference>
<evidence type="ECO:0000256" key="4">
    <source>
        <dbReference type="SAM" id="MobiDB-lite"/>
    </source>
</evidence>
<dbReference type="PROSITE" id="PS50075">
    <property type="entry name" value="CARRIER"/>
    <property type="match status" value="2"/>
</dbReference>
<dbReference type="SMART" id="SM00823">
    <property type="entry name" value="PKS_PP"/>
    <property type="match status" value="2"/>
</dbReference>
<dbReference type="Gene3D" id="3.40.50.12780">
    <property type="entry name" value="N-terminal domain of ligase-like"/>
    <property type="match status" value="3"/>
</dbReference>
<dbReference type="InterPro" id="IPR020806">
    <property type="entry name" value="PKS_PP-bd"/>
</dbReference>
<protein>
    <submittedName>
        <fullName evidence="6">Amino acid adenylation domain-containing protein</fullName>
    </submittedName>
</protein>
<keyword evidence="2" id="KW-0596">Phosphopantetheine</keyword>
<comment type="caution">
    <text evidence="6">The sequence shown here is derived from an EMBL/GenBank/DDBJ whole genome shotgun (WGS) entry which is preliminary data.</text>
</comment>
<dbReference type="NCBIfam" id="TIGR01733">
    <property type="entry name" value="AA-adenyl-dom"/>
    <property type="match status" value="1"/>
</dbReference>